<sequence length="192" mass="22665">MLIDQIPLLKKAVIDLPPAEKDKLLLKLISKDPILVFQLEYKLLEDERDLDNRVDNVKIEIDKKISWIDKYLSQERNYSPGYFMMDVREMSGLVNEHVLITKHKISEVELRVYILEGIINCSANILFLKRTRHSEKLLAYFAGRVKNVLEKYVKLHEDLQFDFRDRINMVLDYANKTAIKEYLEALQLPNEV</sequence>
<gene>
    <name evidence="1" type="ORF">EZJ43_02270</name>
</gene>
<evidence type="ECO:0000313" key="2">
    <source>
        <dbReference type="Proteomes" id="UP000295668"/>
    </source>
</evidence>
<protein>
    <submittedName>
        <fullName evidence="1">Uncharacterized protein</fullName>
    </submittedName>
</protein>
<dbReference type="RefSeq" id="WP_133261030.1">
    <property type="nucleotide sequence ID" value="NZ_SJCY01000001.1"/>
</dbReference>
<dbReference type="AlphaFoldDB" id="A0A4R5MQH6"/>
<keyword evidence="2" id="KW-1185">Reference proteome</keyword>
<evidence type="ECO:0000313" key="1">
    <source>
        <dbReference type="EMBL" id="TDG37936.1"/>
    </source>
</evidence>
<dbReference type="EMBL" id="SJCY01000001">
    <property type="protein sequence ID" value="TDG37936.1"/>
    <property type="molecule type" value="Genomic_DNA"/>
</dbReference>
<reference evidence="1 2" key="1">
    <citation type="submission" date="2019-02" db="EMBL/GenBank/DDBJ databases">
        <title>Pedobacter sp. nov., a novel speices isolated from soil of pinguins habitat in Antarcitica.</title>
        <authorList>
            <person name="He R.-H."/>
        </authorList>
    </citation>
    <scope>NUCLEOTIDE SEQUENCE [LARGE SCALE GENOMIC DNA]</scope>
    <source>
        <strain evidence="1 2">E01020</strain>
    </source>
</reference>
<name>A0A4R5MQH6_9SPHI</name>
<comment type="caution">
    <text evidence="1">The sequence shown here is derived from an EMBL/GenBank/DDBJ whole genome shotgun (WGS) entry which is preliminary data.</text>
</comment>
<proteinExistence type="predicted"/>
<dbReference type="OrthoDB" id="978748at2"/>
<dbReference type="Proteomes" id="UP000295668">
    <property type="component" value="Unassembled WGS sequence"/>
</dbReference>
<organism evidence="1 2">
    <name type="scientific">Pedobacter changchengzhani</name>
    <dbReference type="NCBI Taxonomy" id="2529274"/>
    <lineage>
        <taxon>Bacteria</taxon>
        <taxon>Pseudomonadati</taxon>
        <taxon>Bacteroidota</taxon>
        <taxon>Sphingobacteriia</taxon>
        <taxon>Sphingobacteriales</taxon>
        <taxon>Sphingobacteriaceae</taxon>
        <taxon>Pedobacter</taxon>
    </lineage>
</organism>
<accession>A0A4R5MQH6</accession>